<comment type="subcellular location">
    <subcellularLocation>
        <location evidence="9">Cytoplasm</location>
    </subcellularLocation>
</comment>
<evidence type="ECO:0000256" key="10">
    <source>
        <dbReference type="SAM" id="MobiDB-lite"/>
    </source>
</evidence>
<dbReference type="Pfam" id="PF13639">
    <property type="entry name" value="zf-RING_2"/>
    <property type="match status" value="1"/>
</dbReference>
<reference evidence="13" key="1">
    <citation type="submission" date="2022-08" db="UniProtKB">
        <authorList>
            <consortium name="EnsemblMetazoa"/>
        </authorList>
    </citation>
    <scope>IDENTIFICATION</scope>
    <source>
        <strain evidence="13">05x7-T-G4-1.051#20</strain>
    </source>
</reference>
<keyword evidence="4 9" id="KW-0808">Transferase</keyword>
<feature type="domain" description="Macro" evidence="12">
    <location>
        <begin position="488"/>
        <end position="686"/>
    </location>
</feature>
<feature type="compositionally biased region" description="Basic and acidic residues" evidence="10">
    <location>
        <begin position="98"/>
        <end position="121"/>
    </location>
</feature>
<keyword evidence="7 9" id="KW-0862">Zinc</keyword>
<dbReference type="InterPro" id="IPR001841">
    <property type="entry name" value="Znf_RING"/>
</dbReference>
<dbReference type="Gene3D" id="3.30.390.130">
    <property type="match status" value="1"/>
</dbReference>
<protein>
    <recommendedName>
        <fullName evidence="9">E3 ubiquitin-protein ligase</fullName>
        <ecNumber evidence="9">2.3.2.27</ecNumber>
    </recommendedName>
</protein>
<name>A0A8W8MVM6_MAGGI</name>
<feature type="domain" description="RING-type" evidence="11">
    <location>
        <begin position="741"/>
        <end position="780"/>
    </location>
</feature>
<accession>A0A8W8MVM6</accession>
<dbReference type="PANTHER" id="PTHR12622">
    <property type="entry name" value="DELTEX-RELATED"/>
    <property type="match status" value="1"/>
</dbReference>
<dbReference type="OMA" id="HIMSENN"/>
<dbReference type="InterPro" id="IPR013083">
    <property type="entry name" value="Znf_RING/FYVE/PHD"/>
</dbReference>
<evidence type="ECO:0000256" key="2">
    <source>
        <dbReference type="ARBA" id="ARBA00004906"/>
    </source>
</evidence>
<dbReference type="InterPro" id="IPR039398">
    <property type="entry name" value="Deltex_fam"/>
</dbReference>
<evidence type="ECO:0000259" key="11">
    <source>
        <dbReference type="PROSITE" id="PS50089"/>
    </source>
</evidence>
<organism evidence="13 14">
    <name type="scientific">Magallana gigas</name>
    <name type="common">Pacific oyster</name>
    <name type="synonym">Crassostrea gigas</name>
    <dbReference type="NCBI Taxonomy" id="29159"/>
    <lineage>
        <taxon>Eukaryota</taxon>
        <taxon>Metazoa</taxon>
        <taxon>Spiralia</taxon>
        <taxon>Lophotrochozoa</taxon>
        <taxon>Mollusca</taxon>
        <taxon>Bivalvia</taxon>
        <taxon>Autobranchia</taxon>
        <taxon>Pteriomorphia</taxon>
        <taxon>Ostreida</taxon>
        <taxon>Ostreoidea</taxon>
        <taxon>Ostreidae</taxon>
        <taxon>Magallana</taxon>
    </lineage>
</organism>
<dbReference type="EC" id="2.3.2.27" evidence="9"/>
<evidence type="ECO:0000313" key="13">
    <source>
        <dbReference type="EnsemblMetazoa" id="G35268.1:cds"/>
    </source>
</evidence>
<dbReference type="GO" id="GO:0016567">
    <property type="term" value="P:protein ubiquitination"/>
    <property type="evidence" value="ECO:0007669"/>
    <property type="project" value="UniProtKB-UniRule"/>
</dbReference>
<dbReference type="SMART" id="SM00184">
    <property type="entry name" value="RING"/>
    <property type="match status" value="1"/>
</dbReference>
<evidence type="ECO:0000256" key="8">
    <source>
        <dbReference type="PROSITE-ProRule" id="PRU00175"/>
    </source>
</evidence>
<evidence type="ECO:0000256" key="9">
    <source>
        <dbReference type="RuleBase" id="RU367105"/>
    </source>
</evidence>
<dbReference type="EnsemblMetazoa" id="G35268.2">
    <property type="protein sequence ID" value="G35268.2:cds"/>
    <property type="gene ID" value="G35268"/>
</dbReference>
<evidence type="ECO:0000256" key="5">
    <source>
        <dbReference type="ARBA" id="ARBA00022723"/>
    </source>
</evidence>
<feature type="domain" description="Macro" evidence="12">
    <location>
        <begin position="238"/>
        <end position="425"/>
    </location>
</feature>
<evidence type="ECO:0000256" key="3">
    <source>
        <dbReference type="ARBA" id="ARBA00009413"/>
    </source>
</evidence>
<dbReference type="CDD" id="cd02907">
    <property type="entry name" value="Macro_Af1521_BAL-like"/>
    <property type="match status" value="1"/>
</dbReference>
<dbReference type="OrthoDB" id="6133115at2759"/>
<feature type="compositionally biased region" description="Polar residues" evidence="10">
    <location>
        <begin position="454"/>
        <end position="463"/>
    </location>
</feature>
<dbReference type="InterPro" id="IPR039399">
    <property type="entry name" value="Deltex_C_sf"/>
</dbReference>
<evidence type="ECO:0000256" key="7">
    <source>
        <dbReference type="ARBA" id="ARBA00022833"/>
    </source>
</evidence>
<sequence length="923" mass="103738">MSQKKNQEIELYSGKNSKEKDKAEKALRTICSNGDVTSELSEDQTSRILCAPTQEALKNADEKYNKMTSERSEITEGTEIKVPVQLESTTTEIADQSKLPKNEDKNEEVDKTQAEAKHDQVNESGTLCQHDHKIKEGNSEELKYNSVAEHEDEKRQNLEEGEQAKSIVKSNSKSKKESTIGRKKLNHIMSNDDTESANKMKDRQLEDKEISVKGDVCNIKDEISSVVKETVSKAFPFPDKGEIVSPEGFKIKIYQHDLLETNVDAIVNAANDKLSHGAGVAEAIAKRAGPDMTRECKDYIKKNKSLAVSKAFASSSGKLKFKKIIHVVGPAWWDYKDKVKCLNDLAKTITNLLEKAKECRVRSVAMPTISSGIFKVPKSLCAAMYLKGAFDFSMRNTFGSLQELHIVDLSPDVLVAVHETYNQYLTTESVMDPSWLISNHEKQESVPKKKRLTDAQNSNSSKPTGKDQNMEKISSAKSVNANPEGNVNPDHFTKDIKNIRVFIYTQDLGSLQGIDVAVSCENPHFTGKGGIAATLLSKGGTTYANEHNNLRKNAPYPQFTTIISPGYNTNFKTICHAIIVAFSRTRPLSQECKMQYNRCIYSILREMDARSEQLVRTKKGFCSIVLPLLGAGTLQDQHSIQNLCTLMLKAIAKFAIFGPKHITQIHLVNMRDEFTQMLITNIRPMDSNHHLSKKGGANTTLPKFDSKPFKYIYNWRVLPREQTVKLNDLIKPVAQHNEGVCIICLDEMTKPVAFTKCHHCFCEECIFEYFTMKPACPVCNSVYGKLYGNQPLKGEAHIYKDKRSLPGYPRTETFIINYAFPNGHQEECHPNPGEPFTGIERQAYLPDNSEGQEVLHLLEQAFKQRLVFTIGVSRTTGKEGVVTWNDIHHKTRRDGGSERFGYPDEDYLSRVKEELKAKGIVNA</sequence>
<feature type="region of interest" description="Disordered" evidence="10">
    <location>
        <begin position="441"/>
        <end position="471"/>
    </location>
</feature>
<dbReference type="InterPro" id="IPR043472">
    <property type="entry name" value="Macro_dom-like"/>
</dbReference>
<evidence type="ECO:0000259" key="12">
    <source>
        <dbReference type="PROSITE" id="PS51154"/>
    </source>
</evidence>
<dbReference type="GO" id="GO:0061630">
    <property type="term" value="F:ubiquitin protein ligase activity"/>
    <property type="evidence" value="ECO:0007669"/>
    <property type="project" value="UniProtKB-UniRule"/>
</dbReference>
<evidence type="ECO:0000256" key="1">
    <source>
        <dbReference type="ARBA" id="ARBA00000900"/>
    </source>
</evidence>
<feature type="region of interest" description="Disordered" evidence="10">
    <location>
        <begin position="68"/>
        <end position="188"/>
    </location>
</feature>
<keyword evidence="6 8" id="KW-0863">Zinc-finger</keyword>
<feature type="compositionally biased region" description="Basic and acidic residues" evidence="10">
    <location>
        <begin position="129"/>
        <end position="158"/>
    </location>
</feature>
<comment type="similarity">
    <text evidence="3 9">Belongs to the Deltex family.</text>
</comment>
<dbReference type="PROSITE" id="PS51154">
    <property type="entry name" value="MACRO"/>
    <property type="match status" value="2"/>
</dbReference>
<dbReference type="PROSITE" id="PS00518">
    <property type="entry name" value="ZF_RING_1"/>
    <property type="match status" value="1"/>
</dbReference>
<evidence type="ECO:0000256" key="4">
    <source>
        <dbReference type="ARBA" id="ARBA00022679"/>
    </source>
</evidence>
<dbReference type="PROSITE" id="PS50089">
    <property type="entry name" value="ZF_RING_2"/>
    <property type="match status" value="1"/>
</dbReference>
<dbReference type="SMART" id="SM00506">
    <property type="entry name" value="A1pp"/>
    <property type="match status" value="1"/>
</dbReference>
<dbReference type="Pfam" id="PF01661">
    <property type="entry name" value="Macro"/>
    <property type="match status" value="2"/>
</dbReference>
<evidence type="ECO:0000313" key="14">
    <source>
        <dbReference type="Proteomes" id="UP000005408"/>
    </source>
</evidence>
<dbReference type="Pfam" id="PF18102">
    <property type="entry name" value="DTC"/>
    <property type="match status" value="1"/>
</dbReference>
<dbReference type="EnsemblMetazoa" id="G35268.1">
    <property type="protein sequence ID" value="G35268.1:cds"/>
    <property type="gene ID" value="G35268"/>
</dbReference>
<dbReference type="InterPro" id="IPR002589">
    <property type="entry name" value="Macro_dom"/>
</dbReference>
<feature type="region of interest" description="Disordered" evidence="10">
    <location>
        <begin position="1"/>
        <end position="23"/>
    </location>
</feature>
<dbReference type="Gene3D" id="3.40.220.10">
    <property type="entry name" value="Leucine Aminopeptidase, subunit E, domain 1"/>
    <property type="match status" value="2"/>
</dbReference>
<dbReference type="SUPFAM" id="SSF52949">
    <property type="entry name" value="Macro domain-like"/>
    <property type="match status" value="2"/>
</dbReference>
<dbReference type="InterPro" id="IPR039396">
    <property type="entry name" value="Deltex_C"/>
</dbReference>
<keyword evidence="14" id="KW-1185">Reference proteome</keyword>
<dbReference type="Gene3D" id="3.30.40.10">
    <property type="entry name" value="Zinc/RING finger domain, C3HC4 (zinc finger)"/>
    <property type="match status" value="1"/>
</dbReference>
<evidence type="ECO:0000256" key="6">
    <source>
        <dbReference type="ARBA" id="ARBA00022771"/>
    </source>
</evidence>
<dbReference type="CDD" id="cd09633">
    <property type="entry name" value="Deltex_C"/>
    <property type="match status" value="1"/>
</dbReference>
<proteinExistence type="inferred from homology"/>
<dbReference type="GO" id="GO:0007219">
    <property type="term" value="P:Notch signaling pathway"/>
    <property type="evidence" value="ECO:0007669"/>
    <property type="project" value="InterPro"/>
</dbReference>
<dbReference type="GO" id="GO:0005737">
    <property type="term" value="C:cytoplasm"/>
    <property type="evidence" value="ECO:0007669"/>
    <property type="project" value="UniProtKB-SubCell"/>
</dbReference>
<comment type="pathway">
    <text evidence="2 9">Protein modification; protein ubiquitination.</text>
</comment>
<dbReference type="Proteomes" id="UP000005408">
    <property type="component" value="Unassembled WGS sequence"/>
</dbReference>
<dbReference type="SUPFAM" id="SSF57850">
    <property type="entry name" value="RING/U-box"/>
    <property type="match status" value="1"/>
</dbReference>
<dbReference type="InterPro" id="IPR017907">
    <property type="entry name" value="Znf_RING_CS"/>
</dbReference>
<dbReference type="GO" id="GO:0008270">
    <property type="term" value="F:zinc ion binding"/>
    <property type="evidence" value="ECO:0007669"/>
    <property type="project" value="UniProtKB-KW"/>
</dbReference>
<comment type="catalytic activity">
    <reaction evidence="1 9">
        <text>S-ubiquitinyl-[E2 ubiquitin-conjugating enzyme]-L-cysteine + [acceptor protein]-L-lysine = [E2 ubiquitin-conjugating enzyme]-L-cysteine + N(6)-ubiquitinyl-[acceptor protein]-L-lysine.</text>
        <dbReference type="EC" id="2.3.2.27"/>
    </reaction>
</comment>
<keyword evidence="9" id="KW-0963">Cytoplasm</keyword>
<keyword evidence="5 9" id="KW-0479">Metal-binding</keyword>
<dbReference type="AlphaFoldDB" id="A0A8W8MVM6"/>